<keyword evidence="1" id="KW-0479">Metal-binding</keyword>
<evidence type="ECO:0000259" key="3">
    <source>
        <dbReference type="SMART" id="SM00910"/>
    </source>
</evidence>
<evidence type="ECO:0000313" key="4">
    <source>
        <dbReference type="EMBL" id="MBC5628385.1"/>
    </source>
</evidence>
<keyword evidence="2" id="KW-0378">Hydrolase</keyword>
<accession>A0ABR7DB64</accession>
<dbReference type="InterPro" id="IPR014905">
    <property type="entry name" value="HIRAN"/>
</dbReference>
<evidence type="ECO:0000256" key="2">
    <source>
        <dbReference type="ARBA" id="ARBA00022801"/>
    </source>
</evidence>
<feature type="domain" description="HIRAN" evidence="3">
    <location>
        <begin position="519"/>
        <end position="618"/>
    </location>
</feature>
<name>A0ABR7DB64_9CLOT</name>
<comment type="caution">
    <text evidence="4">The sequence shown here is derived from an EMBL/GenBank/DDBJ whole genome shotgun (WGS) entry which is preliminary data.</text>
</comment>
<dbReference type="SMART" id="SM00910">
    <property type="entry name" value="HIRAN"/>
    <property type="match status" value="1"/>
</dbReference>
<gene>
    <name evidence="4" type="ORF">H8S20_05690</name>
</gene>
<dbReference type="RefSeq" id="WP_032118050.1">
    <property type="nucleotide sequence ID" value="NZ_JACOOO010000008.1"/>
</dbReference>
<dbReference type="Proteomes" id="UP000596929">
    <property type="component" value="Unassembled WGS sequence"/>
</dbReference>
<dbReference type="Gene3D" id="3.30.70.2330">
    <property type="match status" value="1"/>
</dbReference>
<dbReference type="EMBL" id="JACOOO010000008">
    <property type="protein sequence ID" value="MBC5628385.1"/>
    <property type="molecule type" value="Genomic_DNA"/>
</dbReference>
<protein>
    <recommendedName>
        <fullName evidence="3">HIRAN domain-containing protein</fullName>
    </recommendedName>
</protein>
<evidence type="ECO:0000256" key="1">
    <source>
        <dbReference type="ARBA" id="ARBA00022723"/>
    </source>
</evidence>
<dbReference type="Pfam" id="PF08797">
    <property type="entry name" value="HIRAN"/>
    <property type="match status" value="1"/>
</dbReference>
<evidence type="ECO:0000313" key="5">
    <source>
        <dbReference type="Proteomes" id="UP000596929"/>
    </source>
</evidence>
<keyword evidence="5" id="KW-1185">Reference proteome</keyword>
<organism evidence="4 5">
    <name type="scientific">Clostridium hominis</name>
    <dbReference type="NCBI Taxonomy" id="2763036"/>
    <lineage>
        <taxon>Bacteria</taxon>
        <taxon>Bacillati</taxon>
        <taxon>Bacillota</taxon>
        <taxon>Clostridia</taxon>
        <taxon>Eubacteriales</taxon>
        <taxon>Clostridiaceae</taxon>
        <taxon>Clostridium</taxon>
    </lineage>
</organism>
<proteinExistence type="predicted"/>
<reference evidence="4 5" key="1">
    <citation type="submission" date="2020-08" db="EMBL/GenBank/DDBJ databases">
        <title>Genome public.</title>
        <authorList>
            <person name="Liu C."/>
            <person name="Sun Q."/>
        </authorList>
    </citation>
    <scope>NUCLEOTIDE SEQUENCE [LARGE SCALE GENOMIC DNA]</scope>
    <source>
        <strain evidence="4 5">NSJ-6</strain>
    </source>
</reference>
<sequence length="637" mass="75505">MITEIYINLEKHWNKNKYKPYKKQDLNVAGKDECDGIYSNEYFTETMQSEVADGLIELIIDYIEDIAPILNYVNRYKIINFYKKFLLKLDVLIKEEIFLKEEIHNLAVFFIKNYEDFEIIKLGLLMLRFSNNDEGLEILKIFSNHNDFIFYSIEGIKGYEKCNSIIFEIAKKSTGYGRVISYSKIEPISKEIKSWILGDGIKNIFLQEFLATISFNKVDYVQYFDEEEKTNKMYKILTRNLLLLYDLRDSFINTISFDLIYIYYSYFKKYKYTFDNIYVMCALFSLFYKIDGESNLIDKLDLSKEEEEILDYAIESFVKNDYIDLLKESIKSNNTEISKIVDVAMALDIYLSFDEVLEILEENPLDVSLFNYIMSYGNDEDRNKLVDFALNKLDFDKIIDINSTINDDDFKIDYLDDYCFLLIIIYMDKSYKEFKTLNLLALKARYIKTKIEALNNLKGIQEELDNYSIEKIKEAYELEKDSYQQRGLRDFLLLIKGDSVKIERENIDKYKVKTHAKDIYLTDIYINETENKDIIKFRQELSKEDIVYLKVDINNEDDEKISIFNNNGFVVGYIKSKENNILKNLMDWGKIIYGKITNTSEDYKEIELALYLSYEDVITEVSNAFNMVIRNPRGYLN</sequence>